<dbReference type="PANTHER" id="PTHR11985:SF15">
    <property type="entry name" value="GLYCEROL-3-PHOSPHATE DEHYDROGENASE, MITOCHONDRIAL"/>
    <property type="match status" value="1"/>
</dbReference>
<dbReference type="GO" id="GO:0005739">
    <property type="term" value="C:mitochondrion"/>
    <property type="evidence" value="ECO:0007669"/>
    <property type="project" value="TreeGrafter"/>
</dbReference>
<dbReference type="InterPro" id="IPR038299">
    <property type="entry name" value="DAO_C_sf"/>
</dbReference>
<feature type="transmembrane region" description="Helical" evidence="7">
    <location>
        <begin position="12"/>
        <end position="33"/>
    </location>
</feature>
<evidence type="ECO:0000256" key="4">
    <source>
        <dbReference type="ARBA" id="ARBA00022630"/>
    </source>
</evidence>
<evidence type="ECO:0000313" key="10">
    <source>
        <dbReference type="EMBL" id="KYR00095.1"/>
    </source>
</evidence>
<evidence type="ECO:0000313" key="11">
    <source>
        <dbReference type="Proteomes" id="UP000076078"/>
    </source>
</evidence>
<dbReference type="STRING" id="361077.A0A152A1X7"/>
<keyword evidence="7" id="KW-0472">Membrane</keyword>
<accession>A0A152A1X7</accession>
<comment type="caution">
    <text evidence="10">The sequence shown here is derived from an EMBL/GenBank/DDBJ whole genome shotgun (WGS) entry which is preliminary data.</text>
</comment>
<organism evidence="10 11">
    <name type="scientific">Tieghemostelium lacteum</name>
    <name type="common">Slime mold</name>
    <name type="synonym">Dictyostelium lacteum</name>
    <dbReference type="NCBI Taxonomy" id="361077"/>
    <lineage>
        <taxon>Eukaryota</taxon>
        <taxon>Amoebozoa</taxon>
        <taxon>Evosea</taxon>
        <taxon>Eumycetozoa</taxon>
        <taxon>Dictyostelia</taxon>
        <taxon>Dictyosteliales</taxon>
        <taxon>Raperosteliaceae</taxon>
        <taxon>Tieghemostelium</taxon>
    </lineage>
</organism>
<evidence type="ECO:0000256" key="7">
    <source>
        <dbReference type="SAM" id="Phobius"/>
    </source>
</evidence>
<evidence type="ECO:0000259" key="8">
    <source>
        <dbReference type="Pfam" id="PF01266"/>
    </source>
</evidence>
<dbReference type="OrthoDB" id="264015at2759"/>
<reference evidence="10 11" key="1">
    <citation type="submission" date="2015-12" db="EMBL/GenBank/DDBJ databases">
        <title>Dictyostelia acquired genes for synthesis and detection of signals that induce cell-type specialization by lateral gene transfer from prokaryotes.</title>
        <authorList>
            <person name="Gloeckner G."/>
            <person name="Schaap P."/>
        </authorList>
    </citation>
    <scope>NUCLEOTIDE SEQUENCE [LARGE SCALE GENOMIC DNA]</scope>
    <source>
        <strain evidence="10 11">TK</strain>
    </source>
</reference>
<dbReference type="GO" id="GO:0004368">
    <property type="term" value="F:glycerol-3-phosphate dehydrogenase (quinone) activity"/>
    <property type="evidence" value="ECO:0007669"/>
    <property type="project" value="UniProtKB-EC"/>
</dbReference>
<proteinExistence type="inferred from homology"/>
<dbReference type="SUPFAM" id="SSF51905">
    <property type="entry name" value="FAD/NAD(P)-binding domain"/>
    <property type="match status" value="1"/>
</dbReference>
<dbReference type="Gene3D" id="1.10.8.870">
    <property type="entry name" value="Alpha-glycerophosphate oxidase, cap domain"/>
    <property type="match status" value="1"/>
</dbReference>
<dbReference type="InterPro" id="IPR006076">
    <property type="entry name" value="FAD-dep_OxRdtase"/>
</dbReference>
<dbReference type="Pfam" id="PF01266">
    <property type="entry name" value="DAO"/>
    <property type="match status" value="1"/>
</dbReference>
<dbReference type="PANTHER" id="PTHR11985">
    <property type="entry name" value="GLYCEROL-3-PHOSPHATE DEHYDROGENASE"/>
    <property type="match status" value="1"/>
</dbReference>
<dbReference type="AlphaFoldDB" id="A0A152A1X7"/>
<dbReference type="Proteomes" id="UP000076078">
    <property type="component" value="Unassembled WGS sequence"/>
</dbReference>
<evidence type="ECO:0000256" key="2">
    <source>
        <dbReference type="ARBA" id="ARBA00007330"/>
    </source>
</evidence>
<dbReference type="FunCoup" id="A0A152A1X7">
    <property type="interactions" value="435"/>
</dbReference>
<evidence type="ECO:0000256" key="5">
    <source>
        <dbReference type="ARBA" id="ARBA00022827"/>
    </source>
</evidence>
<feature type="domain" description="Alpha-glycerophosphate oxidase C-terminal" evidence="9">
    <location>
        <begin position="504"/>
        <end position="628"/>
    </location>
</feature>
<dbReference type="InterPro" id="IPR000447">
    <property type="entry name" value="G3P_DH_FAD-dep"/>
</dbReference>
<dbReference type="InterPro" id="IPR031656">
    <property type="entry name" value="DAO_C"/>
</dbReference>
<keyword evidence="11" id="KW-1185">Reference proteome</keyword>
<dbReference type="InParanoid" id="A0A152A1X7"/>
<sequence length="645" mass="72981">MKSQTSNFRKYKIFLISAGICGIPFALSMNSMYKYNNFKNSLEEREKNKNEIALLENKPVDFFNRFKIPSRIDQLKRLEKLEQHHFGNQSQKQTNSQQMIVDLDDADKELDVIVIGGGATGSGVCLDAQSRGLKCALFERDDFSSGTSSKSTKLIHGGIRYLESAILNLDIKELDLVKEALKERSNLLSNAPHLSRPLPILIPIYHWIDLPKFWIGTKLYDFFYPFNDIPGSYYMSKEKSLEKFPYLKEGLLGSIIYYDGQHNDSRMNVGIALSAANQGSIVLNYAEVTGFLKSEESPESVAKIQGVVVKDRLTGKSYRVKAKCVINATGPFSDSIRRMDNPMVEPIIAGSTGVHIVLPSKLCPPDIGFLNPNTKDGRVLFILPFEGKSVAGTTDEKCQIHQDPKPTESEVDFILETIKEYTKDGFEVSKSDITSTWSGIRPLAKQESRGNGETKKIIRSHGIRDSPSGLISIVGGKWTTYRAMSEETVDYAVQKNSFFTPRYCVTPNLKLYGGAQYFSKMDEYLQKRFNLPSDVAKHLAHSYGDQSPFVAELAMKRDNDQPRRLVEGYPYLEAEVVYAVQNEYAVKAQDILARRTRLSFLDYNKSMQSLPKIIDIMAPLLNWNQSQKDQEMKNSINYLNTFNYK</sequence>
<comment type="cofactor">
    <cofactor evidence="1">
        <name>FAD</name>
        <dbReference type="ChEBI" id="CHEBI:57692"/>
    </cofactor>
</comment>
<keyword evidence="5" id="KW-0274">FAD</keyword>
<keyword evidence="7" id="KW-0812">Transmembrane</keyword>
<dbReference type="SUPFAM" id="SSF54373">
    <property type="entry name" value="FAD-linked reductases, C-terminal domain"/>
    <property type="match status" value="1"/>
</dbReference>
<name>A0A152A1X7_TIELA</name>
<evidence type="ECO:0000256" key="1">
    <source>
        <dbReference type="ARBA" id="ARBA00001974"/>
    </source>
</evidence>
<dbReference type="Gene3D" id="3.30.9.10">
    <property type="entry name" value="D-Amino Acid Oxidase, subunit A, domain 2"/>
    <property type="match status" value="1"/>
</dbReference>
<dbReference type="InterPro" id="IPR036188">
    <property type="entry name" value="FAD/NAD-bd_sf"/>
</dbReference>
<dbReference type="OMA" id="PHIVKPM"/>
<protein>
    <recommendedName>
        <fullName evidence="3">glycerol-3-phosphate dehydrogenase</fullName>
        <ecNumber evidence="3">1.1.5.3</ecNumber>
    </recommendedName>
</protein>
<keyword evidence="4" id="KW-0285">Flavoprotein</keyword>
<dbReference type="EC" id="1.1.5.3" evidence="3"/>
<keyword evidence="6" id="KW-0560">Oxidoreductase</keyword>
<feature type="domain" description="FAD dependent oxidoreductase" evidence="8">
    <location>
        <begin position="111"/>
        <end position="482"/>
    </location>
</feature>
<dbReference type="Pfam" id="PF16901">
    <property type="entry name" value="DAO_C"/>
    <property type="match status" value="1"/>
</dbReference>
<gene>
    <name evidence="10" type="ORF">DLAC_03241</name>
</gene>
<dbReference type="FunFam" id="1.10.8.870:FF:000010">
    <property type="entry name" value="Glycerol-3-phosphate dehydrogenase"/>
    <property type="match status" value="1"/>
</dbReference>
<evidence type="ECO:0000256" key="3">
    <source>
        <dbReference type="ARBA" id="ARBA00013029"/>
    </source>
</evidence>
<evidence type="ECO:0000259" key="9">
    <source>
        <dbReference type="Pfam" id="PF16901"/>
    </source>
</evidence>
<evidence type="ECO:0000256" key="6">
    <source>
        <dbReference type="ARBA" id="ARBA00023002"/>
    </source>
</evidence>
<keyword evidence="7" id="KW-1133">Transmembrane helix</keyword>
<dbReference type="GO" id="GO:0006072">
    <property type="term" value="P:glycerol-3-phosphate metabolic process"/>
    <property type="evidence" value="ECO:0007669"/>
    <property type="project" value="InterPro"/>
</dbReference>
<dbReference type="EMBL" id="LODT01000016">
    <property type="protein sequence ID" value="KYR00095.1"/>
    <property type="molecule type" value="Genomic_DNA"/>
</dbReference>
<comment type="similarity">
    <text evidence="2">Belongs to the FAD-dependent glycerol-3-phosphate dehydrogenase family.</text>
</comment>
<dbReference type="PRINTS" id="PR01001">
    <property type="entry name" value="FADG3PDH"/>
</dbReference>
<dbReference type="Gene3D" id="3.50.50.60">
    <property type="entry name" value="FAD/NAD(P)-binding domain"/>
    <property type="match status" value="1"/>
</dbReference>